<dbReference type="InterPro" id="IPR002327">
    <property type="entry name" value="Cyt_c_1A/1B"/>
</dbReference>
<dbReference type="SUPFAM" id="SSF46626">
    <property type="entry name" value="Cytochrome c"/>
    <property type="match status" value="1"/>
</dbReference>
<reference evidence="14 15" key="1">
    <citation type="journal article" date="2015" name="Antonie Van Leeuwenhoek">
        <title>Oricola cellulosilytica gen. nov., sp. nov., a cellulose-degrading bacterium of the family Phyllobacteriaceae isolated from surface seashore water, and emended descriptions of Mesorhizobium loti and Phyllobacterium myrsinacearum.</title>
        <authorList>
            <person name="Hameed A."/>
            <person name="Shahina M."/>
            <person name="Lai W.A."/>
            <person name="Lin S.Y."/>
            <person name="Young L.S."/>
            <person name="Liu Y.C."/>
            <person name="Hsu Y.H."/>
            <person name="Young C.C."/>
        </authorList>
    </citation>
    <scope>NUCLEOTIDE SEQUENCE [LARGE SCALE GENOMIC DNA]</scope>
    <source>
        <strain evidence="14 15">KCTC 52183</strain>
    </source>
</reference>
<evidence type="ECO:0000256" key="7">
    <source>
        <dbReference type="ARBA" id="ARBA00022982"/>
    </source>
</evidence>
<protein>
    <submittedName>
        <fullName evidence="14">Cytochrome c family protein</fullName>
    </submittedName>
</protein>
<sequence>MIAYLRTLSGDPAPLPSAEAAVPEAATPEAVEQASGETSPEPAAETATATAEATDTTEATGGTETAAEGAAAGGFAALVASGDVAAGEKDFRKCAACHTVEEGGANKVGPNLWNVVNRPVAAHEDYKYSPALQEFAAGGAVWDYDNLSAFLQKPKDLVKGTKMSFAGIRDDEDRANMVAYLRSLASEPAPLP</sequence>
<dbReference type="InterPro" id="IPR036909">
    <property type="entry name" value="Cyt_c-like_dom_sf"/>
</dbReference>
<evidence type="ECO:0000256" key="12">
    <source>
        <dbReference type="SAM" id="MobiDB-lite"/>
    </source>
</evidence>
<dbReference type="Pfam" id="PF00034">
    <property type="entry name" value="Cytochrom_C"/>
    <property type="match status" value="1"/>
</dbReference>
<evidence type="ECO:0000256" key="10">
    <source>
        <dbReference type="ARBA" id="ARBA00023136"/>
    </source>
</evidence>
<name>A0A4R0PGL0_9HYPH</name>
<evidence type="ECO:0000256" key="3">
    <source>
        <dbReference type="ARBA" id="ARBA00022475"/>
    </source>
</evidence>
<evidence type="ECO:0000256" key="1">
    <source>
        <dbReference type="ARBA" id="ARBA00004162"/>
    </source>
</evidence>
<keyword evidence="4 11" id="KW-0349">Heme</keyword>
<feature type="domain" description="Cytochrome c" evidence="13">
    <location>
        <begin position="82"/>
        <end position="185"/>
    </location>
</feature>
<proteinExistence type="predicted"/>
<organism evidence="14 15">
    <name type="scientific">Oricola cellulosilytica</name>
    <dbReference type="NCBI Taxonomy" id="1429082"/>
    <lineage>
        <taxon>Bacteria</taxon>
        <taxon>Pseudomonadati</taxon>
        <taxon>Pseudomonadota</taxon>
        <taxon>Alphaproteobacteria</taxon>
        <taxon>Hyphomicrobiales</taxon>
        <taxon>Ahrensiaceae</taxon>
        <taxon>Oricola</taxon>
    </lineage>
</organism>
<dbReference type="GO" id="GO:0046872">
    <property type="term" value="F:metal ion binding"/>
    <property type="evidence" value="ECO:0007669"/>
    <property type="project" value="UniProtKB-KW"/>
</dbReference>
<dbReference type="PROSITE" id="PS51007">
    <property type="entry name" value="CYTC"/>
    <property type="match status" value="1"/>
</dbReference>
<keyword evidence="15" id="KW-1185">Reference proteome</keyword>
<dbReference type="OrthoDB" id="9805828at2"/>
<evidence type="ECO:0000313" key="14">
    <source>
        <dbReference type="EMBL" id="TCD16751.1"/>
    </source>
</evidence>
<dbReference type="GO" id="GO:0005886">
    <property type="term" value="C:plasma membrane"/>
    <property type="evidence" value="ECO:0007669"/>
    <property type="project" value="UniProtKB-SubCell"/>
</dbReference>
<dbReference type="AlphaFoldDB" id="A0A4R0PGL0"/>
<keyword evidence="2" id="KW-0813">Transport</keyword>
<keyword evidence="3" id="KW-1003">Cell membrane</keyword>
<keyword evidence="8" id="KW-1133">Transmembrane helix</keyword>
<feature type="compositionally biased region" description="Low complexity" evidence="12">
    <location>
        <begin position="16"/>
        <end position="34"/>
    </location>
</feature>
<dbReference type="PANTHER" id="PTHR11961">
    <property type="entry name" value="CYTOCHROME C"/>
    <property type="match status" value="1"/>
</dbReference>
<evidence type="ECO:0000256" key="4">
    <source>
        <dbReference type="ARBA" id="ARBA00022617"/>
    </source>
</evidence>
<dbReference type="EMBL" id="SJST01000001">
    <property type="protein sequence ID" value="TCD16751.1"/>
    <property type="molecule type" value="Genomic_DNA"/>
</dbReference>
<evidence type="ECO:0000259" key="13">
    <source>
        <dbReference type="PROSITE" id="PS51007"/>
    </source>
</evidence>
<feature type="compositionally biased region" description="Low complexity" evidence="12">
    <location>
        <begin position="43"/>
        <end position="65"/>
    </location>
</feature>
<evidence type="ECO:0000313" key="15">
    <source>
        <dbReference type="Proteomes" id="UP000291301"/>
    </source>
</evidence>
<evidence type="ECO:0000256" key="8">
    <source>
        <dbReference type="ARBA" id="ARBA00022989"/>
    </source>
</evidence>
<keyword evidence="5" id="KW-0812">Transmembrane</keyword>
<evidence type="ECO:0000256" key="6">
    <source>
        <dbReference type="ARBA" id="ARBA00022723"/>
    </source>
</evidence>
<dbReference type="GO" id="GO:0020037">
    <property type="term" value="F:heme binding"/>
    <property type="evidence" value="ECO:0007669"/>
    <property type="project" value="InterPro"/>
</dbReference>
<dbReference type="PRINTS" id="PR00604">
    <property type="entry name" value="CYTCHRMECIAB"/>
</dbReference>
<dbReference type="FunFam" id="1.10.760.10:FF:000026">
    <property type="entry name" value="Cytochrome C, membrane-bound"/>
    <property type="match status" value="1"/>
</dbReference>
<dbReference type="GO" id="GO:0009055">
    <property type="term" value="F:electron transfer activity"/>
    <property type="evidence" value="ECO:0007669"/>
    <property type="project" value="InterPro"/>
</dbReference>
<evidence type="ECO:0000256" key="11">
    <source>
        <dbReference type="PROSITE-ProRule" id="PRU00433"/>
    </source>
</evidence>
<evidence type="ECO:0000256" key="5">
    <source>
        <dbReference type="ARBA" id="ARBA00022692"/>
    </source>
</evidence>
<dbReference type="Gene3D" id="1.10.760.10">
    <property type="entry name" value="Cytochrome c-like domain"/>
    <property type="match status" value="1"/>
</dbReference>
<keyword evidence="7" id="KW-0249">Electron transport</keyword>
<evidence type="ECO:0000256" key="2">
    <source>
        <dbReference type="ARBA" id="ARBA00022448"/>
    </source>
</evidence>
<comment type="subcellular location">
    <subcellularLocation>
        <location evidence="1">Cell membrane</location>
        <topology evidence="1">Single-pass membrane protein</topology>
    </subcellularLocation>
</comment>
<dbReference type="InterPro" id="IPR009056">
    <property type="entry name" value="Cyt_c-like_dom"/>
</dbReference>
<feature type="region of interest" description="Disordered" evidence="12">
    <location>
        <begin position="1"/>
        <end position="65"/>
    </location>
</feature>
<gene>
    <name evidence="14" type="ORF">E0D97_03150</name>
</gene>
<keyword evidence="9 11" id="KW-0408">Iron</keyword>
<accession>A0A4R0PGL0</accession>
<keyword evidence="10" id="KW-0472">Membrane</keyword>
<keyword evidence="6 11" id="KW-0479">Metal-binding</keyword>
<comment type="caution">
    <text evidence="14">The sequence shown here is derived from an EMBL/GenBank/DDBJ whole genome shotgun (WGS) entry which is preliminary data.</text>
</comment>
<dbReference type="Proteomes" id="UP000291301">
    <property type="component" value="Unassembled WGS sequence"/>
</dbReference>
<evidence type="ECO:0000256" key="9">
    <source>
        <dbReference type="ARBA" id="ARBA00023004"/>
    </source>
</evidence>